<dbReference type="Proteomes" id="UP001066276">
    <property type="component" value="Chromosome 5"/>
</dbReference>
<dbReference type="EMBL" id="JANPWB010000009">
    <property type="protein sequence ID" value="KAJ1152866.1"/>
    <property type="molecule type" value="Genomic_DNA"/>
</dbReference>
<accession>A0AAV7RK87</accession>
<protein>
    <submittedName>
        <fullName evidence="1">Uncharacterized protein</fullName>
    </submittedName>
</protein>
<gene>
    <name evidence="1" type="ORF">NDU88_005640</name>
</gene>
<sequence>MDQFTAQHDGRGSQRESVALPWDVCKPSRAQILAAIEASGQAQITAMSVDVNLLRMDLRAVAQRPETIRDTKYKVDVLSALNGYIRENWNMAQMPGVEWEALKVVMRGVSLGKAYGIRKKLEQELMHQEEALTMLQNQGGEGANDEVGLLEVHRWIEIIRKRLDSYVRKDYRQQLHREGDRPGRKLAWLLKCERPLPSFLSLCGLTGGMILGQTWVNLLLQDHLRGVYASPVRADCSLVDKYLARFQLTKLTEAQTDDFEGDIRLKELQEALRARPPENLRDQTVFRLSFFRCTQLLSSVAYWRCSVRRIEMVRCWYI</sequence>
<dbReference type="AlphaFoldDB" id="A0AAV7RK87"/>
<comment type="caution">
    <text evidence="1">The sequence shown here is derived from an EMBL/GenBank/DDBJ whole genome shotgun (WGS) entry which is preliminary data.</text>
</comment>
<reference evidence="1" key="1">
    <citation type="journal article" date="2022" name="bioRxiv">
        <title>Sequencing and chromosome-scale assembly of the giantPleurodeles waltlgenome.</title>
        <authorList>
            <person name="Brown T."/>
            <person name="Elewa A."/>
            <person name="Iarovenko S."/>
            <person name="Subramanian E."/>
            <person name="Araus A.J."/>
            <person name="Petzold A."/>
            <person name="Susuki M."/>
            <person name="Suzuki K.-i.T."/>
            <person name="Hayashi T."/>
            <person name="Toyoda A."/>
            <person name="Oliveira C."/>
            <person name="Osipova E."/>
            <person name="Leigh N.D."/>
            <person name="Simon A."/>
            <person name="Yun M.H."/>
        </authorList>
    </citation>
    <scope>NUCLEOTIDE SEQUENCE</scope>
    <source>
        <strain evidence="1">20211129_DDA</strain>
        <tissue evidence="1">Liver</tissue>
    </source>
</reference>
<proteinExistence type="predicted"/>
<name>A0AAV7RK87_PLEWA</name>
<evidence type="ECO:0000313" key="2">
    <source>
        <dbReference type="Proteomes" id="UP001066276"/>
    </source>
</evidence>
<evidence type="ECO:0000313" key="1">
    <source>
        <dbReference type="EMBL" id="KAJ1152866.1"/>
    </source>
</evidence>
<organism evidence="1 2">
    <name type="scientific">Pleurodeles waltl</name>
    <name type="common">Iberian ribbed newt</name>
    <dbReference type="NCBI Taxonomy" id="8319"/>
    <lineage>
        <taxon>Eukaryota</taxon>
        <taxon>Metazoa</taxon>
        <taxon>Chordata</taxon>
        <taxon>Craniata</taxon>
        <taxon>Vertebrata</taxon>
        <taxon>Euteleostomi</taxon>
        <taxon>Amphibia</taxon>
        <taxon>Batrachia</taxon>
        <taxon>Caudata</taxon>
        <taxon>Salamandroidea</taxon>
        <taxon>Salamandridae</taxon>
        <taxon>Pleurodelinae</taxon>
        <taxon>Pleurodeles</taxon>
    </lineage>
</organism>
<keyword evidence="2" id="KW-1185">Reference proteome</keyword>